<dbReference type="PANTHER" id="PTHR23245">
    <property type="entry name" value="TRNA METHYLTRANSFERASE"/>
    <property type="match status" value="1"/>
</dbReference>
<keyword evidence="4" id="KW-0949">S-adenosyl-L-methionine</keyword>
<accession>A0A2R6B186</accession>
<dbReference type="PROSITE" id="PS51684">
    <property type="entry name" value="SAM_MT_TRM5_TYW2"/>
    <property type="match status" value="1"/>
</dbReference>
<dbReference type="Gene3D" id="3.30.70.2580">
    <property type="match status" value="1"/>
</dbReference>
<evidence type="ECO:0000259" key="6">
    <source>
        <dbReference type="PROSITE" id="PS51684"/>
    </source>
</evidence>
<dbReference type="CDD" id="cd02440">
    <property type="entry name" value="AdoMet_MTases"/>
    <property type="match status" value="1"/>
</dbReference>
<dbReference type="Gene3D" id="3.40.50.150">
    <property type="entry name" value="Vaccinia Virus protein VP39"/>
    <property type="match status" value="1"/>
</dbReference>
<dbReference type="Pfam" id="PF02475">
    <property type="entry name" value="TRM5-TYW2_MTfase"/>
    <property type="match status" value="1"/>
</dbReference>
<evidence type="ECO:0000313" key="7">
    <source>
        <dbReference type="EMBL" id="PSN92394.1"/>
    </source>
</evidence>
<dbReference type="InterPro" id="IPR056743">
    <property type="entry name" value="TRM5-TYW2-like_MTfase"/>
</dbReference>
<dbReference type="PANTHER" id="PTHR23245:SF36">
    <property type="entry name" value="TRNA (GUANINE(37)-N1)-METHYLTRANSFERASE"/>
    <property type="match status" value="1"/>
</dbReference>
<evidence type="ECO:0000256" key="1">
    <source>
        <dbReference type="ARBA" id="ARBA00022490"/>
    </source>
</evidence>
<dbReference type="InterPro" id="IPR029063">
    <property type="entry name" value="SAM-dependent_MTases_sf"/>
</dbReference>
<dbReference type="Proteomes" id="UP000240490">
    <property type="component" value="Unassembled WGS sequence"/>
</dbReference>
<keyword evidence="5" id="KW-0819">tRNA processing</keyword>
<gene>
    <name evidence="7" type="ORF">B9Q08_01445</name>
</gene>
<proteinExistence type="predicted"/>
<evidence type="ECO:0000313" key="8">
    <source>
        <dbReference type="Proteomes" id="UP000240490"/>
    </source>
</evidence>
<dbReference type="GO" id="GO:0008175">
    <property type="term" value="F:tRNA methyltransferase activity"/>
    <property type="evidence" value="ECO:0007669"/>
    <property type="project" value="TreeGrafter"/>
</dbReference>
<evidence type="ECO:0000256" key="2">
    <source>
        <dbReference type="ARBA" id="ARBA00022603"/>
    </source>
</evidence>
<dbReference type="SUPFAM" id="SSF53335">
    <property type="entry name" value="S-adenosyl-L-methionine-dependent methyltransferases"/>
    <property type="match status" value="1"/>
</dbReference>
<comment type="caution">
    <text evidence="7">The sequence shown here is derived from an EMBL/GenBank/DDBJ whole genome shotgun (WGS) entry which is preliminary data.</text>
</comment>
<sequence>MVYAVRIPKREAETLRSWLKENGFYAGEFQPKITEQGEVLLPVKRDFAVSNPLGLEVVEVKLLRNLVKPQPKLPFDVIGNICIFKQGKRGVRYVDEIRRLKSIYNFLEAFYLKVGILEGVERVPPLKLLAGPDRALTIHIENGLKFYVDVKRTYFNPRLATERRRVSELVKNGEQVLDMFAGVGPFSITIAKYTGAVVDAVDINPYSIMLLKKNIEINGVKRLINAYNSDASNFSPEKRYDRVLMNLPFNALTYLKKAITLCKRNSVLHIYLAQRRDKKDYTQDILATLRGLQREGNVTKTRVLEYAPRLLIERYDTQLD</sequence>
<evidence type="ECO:0000256" key="5">
    <source>
        <dbReference type="ARBA" id="ARBA00022694"/>
    </source>
</evidence>
<name>A0A2R6B186_9ARCH</name>
<keyword evidence="3" id="KW-0808">Transferase</keyword>
<dbReference type="GO" id="GO:0002939">
    <property type="term" value="P:tRNA N1-guanine methylation"/>
    <property type="evidence" value="ECO:0007669"/>
    <property type="project" value="TreeGrafter"/>
</dbReference>
<organism evidence="7 8">
    <name type="scientific">Candidatus Marsarchaeota G2 archaeon ECH_B_SAG-M15</name>
    <dbReference type="NCBI Taxonomy" id="1978162"/>
    <lineage>
        <taxon>Archaea</taxon>
        <taxon>Candidatus Marsarchaeota</taxon>
        <taxon>Candidatus Marsarchaeota group 2</taxon>
    </lineage>
</organism>
<protein>
    <recommendedName>
        <fullName evidence="6">SAM-dependent methyltransferase TRM5/TYW2-type domain-containing protein</fullName>
    </recommendedName>
</protein>
<dbReference type="AlphaFoldDB" id="A0A2R6B186"/>
<evidence type="ECO:0000256" key="3">
    <source>
        <dbReference type="ARBA" id="ARBA00022679"/>
    </source>
</evidence>
<dbReference type="GO" id="GO:0005737">
    <property type="term" value="C:cytoplasm"/>
    <property type="evidence" value="ECO:0007669"/>
    <property type="project" value="TreeGrafter"/>
</dbReference>
<keyword evidence="1" id="KW-0963">Cytoplasm</keyword>
<evidence type="ECO:0000256" key="4">
    <source>
        <dbReference type="ARBA" id="ARBA00022691"/>
    </source>
</evidence>
<dbReference type="InterPro" id="IPR030382">
    <property type="entry name" value="MeTrfase_TRM5/TYW2"/>
</dbReference>
<dbReference type="EMBL" id="NEXJ01000024">
    <property type="protein sequence ID" value="PSN92394.1"/>
    <property type="molecule type" value="Genomic_DNA"/>
</dbReference>
<keyword evidence="2" id="KW-0489">Methyltransferase</keyword>
<feature type="domain" description="SAM-dependent methyltransferase TRM5/TYW2-type" evidence="6">
    <location>
        <begin position="75"/>
        <end position="320"/>
    </location>
</feature>
<reference evidence="7 8" key="1">
    <citation type="submission" date="2017-04" db="EMBL/GenBank/DDBJ databases">
        <title>Novel microbial lineages endemic to geothermal iron-oxide mats fill important gaps in the evolutionary history of Archaea.</title>
        <authorList>
            <person name="Jay Z.J."/>
            <person name="Beam J.P."/>
            <person name="Dlakic M."/>
            <person name="Rusch D.B."/>
            <person name="Kozubal M.A."/>
            <person name="Inskeep W.P."/>
        </authorList>
    </citation>
    <scope>NUCLEOTIDE SEQUENCE [LARGE SCALE GENOMIC DNA]</scope>
    <source>
        <strain evidence="7">ECH_B_SAG-M15</strain>
    </source>
</reference>